<gene>
    <name evidence="1" type="primary">fesI</name>
    <name evidence="1" type="ORF">Achr_1390</name>
</gene>
<dbReference type="SUPFAM" id="SSF52833">
    <property type="entry name" value="Thioredoxin-like"/>
    <property type="match status" value="1"/>
</dbReference>
<keyword evidence="2" id="KW-1185">Reference proteome</keyword>
<dbReference type="NCBIfam" id="NF041613">
    <property type="entry name" value="fdxn_Azotob"/>
    <property type="match status" value="1"/>
</dbReference>
<evidence type="ECO:0000313" key="1">
    <source>
        <dbReference type="EMBL" id="AJE19653.1"/>
    </source>
</evidence>
<protein>
    <submittedName>
        <fullName evidence="1">Nitrogen fixation (2Fe-2S) ferredoxin (Shethna I protein), FeS1</fullName>
    </submittedName>
</protein>
<dbReference type="EMBL" id="CP010415">
    <property type="protein sequence ID" value="AJE19653.1"/>
    <property type="molecule type" value="Genomic_DNA"/>
</dbReference>
<dbReference type="Gene3D" id="3.40.30.10">
    <property type="entry name" value="Glutaredoxin"/>
    <property type="match status" value="1"/>
</dbReference>
<dbReference type="Proteomes" id="UP000068210">
    <property type="component" value="Chromosome"/>
</dbReference>
<dbReference type="InterPro" id="IPR036249">
    <property type="entry name" value="Thioredoxin-like_sf"/>
</dbReference>
<dbReference type="CDD" id="cd02980">
    <property type="entry name" value="TRX_Fd_family"/>
    <property type="match status" value="1"/>
</dbReference>
<organism evidence="1 2">
    <name type="scientific">Azotobacter chroococcum NCIMB 8003</name>
    <dbReference type="NCBI Taxonomy" id="1328314"/>
    <lineage>
        <taxon>Bacteria</taxon>
        <taxon>Pseudomonadati</taxon>
        <taxon>Pseudomonadota</taxon>
        <taxon>Gammaproteobacteria</taxon>
        <taxon>Pseudomonadales</taxon>
        <taxon>Pseudomonadaceae</taxon>
        <taxon>Azotobacter</taxon>
    </lineage>
</organism>
<reference evidence="1 2" key="1">
    <citation type="journal article" date="2015" name="PLoS ONE">
        <title>Azotobacter Genomes: The Genome of Azotobacter chroococcum NCIMB 8003 (ATCC 4412).</title>
        <authorList>
            <person name="Robson R.L."/>
            <person name="Jones R."/>
            <person name="Robson R.M."/>
            <person name="Schwartz A."/>
            <person name="Richardson T.H."/>
        </authorList>
    </citation>
    <scope>NUCLEOTIDE SEQUENCE [LARGE SCALE GENOMIC DNA]</scope>
    <source>
        <strain evidence="1 2">NCIMB 8003</strain>
    </source>
</reference>
<dbReference type="HOGENOM" id="CLU_126515_1_1_6"/>
<dbReference type="KEGG" id="acx:Achr_1390"/>
<dbReference type="STRING" id="1328314.Achr_1390"/>
<evidence type="ECO:0000313" key="2">
    <source>
        <dbReference type="Proteomes" id="UP000068210"/>
    </source>
</evidence>
<dbReference type="AlphaFoldDB" id="A0A0C4WFT7"/>
<dbReference type="RefSeq" id="WP_039800856.1">
    <property type="nucleotide sequence ID" value="NZ_CP010415.1"/>
</dbReference>
<dbReference type="GeneID" id="61929169"/>
<name>A0A0C4WFT7_9GAMM</name>
<dbReference type="InterPro" id="IPR048111">
    <property type="entry name" value="Fdxn_Azotob-type"/>
</dbReference>
<accession>A0A0C4WFT7</accession>
<proteinExistence type="predicted"/>
<sequence>MAKPEFHIFICGQNRPAGHPRGSCGAKGAEPVYNAFAQVLIQKNLTNRIALTTTGCLGPCQAGANVLIYPGAVMYSWVEPADAAIIVEQHLLGGEPYADKLTPAEIW</sequence>